<sequence>MTKHWWSSNTNIPGYPNTHSLNRNAMPIIVKTQRIAPTPVVAPPQSSNIECLFLGKWPKFKNQCYQLQISISKKISQDDQYLLIANTSIPIQLKVWGKSSVNTMELEAKQVPELWDPNLPNNLKNKPPKGYIVLDACSQKQAGISVIEAQWKGKQ</sequence>
<protein>
    <submittedName>
        <fullName evidence="1">Uncharacterized protein</fullName>
    </submittedName>
</protein>
<comment type="caution">
    <text evidence="1">The sequence shown here is derived from an EMBL/GenBank/DDBJ whole genome shotgun (WGS) entry which is preliminary data.</text>
</comment>
<gene>
    <name evidence="1" type="ORF">S01H1_09176</name>
</gene>
<organism evidence="1">
    <name type="scientific">marine sediment metagenome</name>
    <dbReference type="NCBI Taxonomy" id="412755"/>
    <lineage>
        <taxon>unclassified sequences</taxon>
        <taxon>metagenomes</taxon>
        <taxon>ecological metagenomes</taxon>
    </lineage>
</organism>
<feature type="non-terminal residue" evidence="1">
    <location>
        <position position="155"/>
    </location>
</feature>
<reference evidence="1" key="1">
    <citation type="journal article" date="2014" name="Front. Microbiol.">
        <title>High frequency of phylogenetically diverse reductive dehalogenase-homologous genes in deep subseafloor sedimentary metagenomes.</title>
        <authorList>
            <person name="Kawai M."/>
            <person name="Futagami T."/>
            <person name="Toyoda A."/>
            <person name="Takaki Y."/>
            <person name="Nishi S."/>
            <person name="Hori S."/>
            <person name="Arai W."/>
            <person name="Tsubouchi T."/>
            <person name="Morono Y."/>
            <person name="Uchiyama I."/>
            <person name="Ito T."/>
            <person name="Fujiyama A."/>
            <person name="Inagaki F."/>
            <person name="Takami H."/>
        </authorList>
    </citation>
    <scope>NUCLEOTIDE SEQUENCE</scope>
    <source>
        <strain evidence="1">Expedition CK06-06</strain>
    </source>
</reference>
<proteinExistence type="predicted"/>
<dbReference type="EMBL" id="BARS01004690">
    <property type="protein sequence ID" value="GAF82104.1"/>
    <property type="molecule type" value="Genomic_DNA"/>
</dbReference>
<name>X0SM44_9ZZZZ</name>
<accession>X0SM44</accession>
<dbReference type="AlphaFoldDB" id="X0SM44"/>
<evidence type="ECO:0000313" key="1">
    <source>
        <dbReference type="EMBL" id="GAF82104.1"/>
    </source>
</evidence>